<dbReference type="InterPro" id="IPR036390">
    <property type="entry name" value="WH_DNA-bd_sf"/>
</dbReference>
<dbReference type="InterPro" id="IPR057666">
    <property type="entry name" value="DrpA_SLOG"/>
</dbReference>
<reference evidence="3 4" key="1">
    <citation type="journal article" date="2016" name="Nat. Commun.">
        <title>Thousands of microbial genomes shed light on interconnected biogeochemical processes in an aquifer system.</title>
        <authorList>
            <person name="Anantharaman K."/>
            <person name="Brown C.T."/>
            <person name="Hug L.A."/>
            <person name="Sharon I."/>
            <person name="Castelle C.J."/>
            <person name="Probst A.J."/>
            <person name="Thomas B.C."/>
            <person name="Singh A."/>
            <person name="Wilkins M.J."/>
            <person name="Karaoz U."/>
            <person name="Brodie E.L."/>
            <person name="Williams K.H."/>
            <person name="Hubbard S.S."/>
            <person name="Banfield J.F."/>
        </authorList>
    </citation>
    <scope>NUCLEOTIDE SEQUENCE [LARGE SCALE GENOMIC DNA]</scope>
</reference>
<dbReference type="PANTHER" id="PTHR43022:SF1">
    <property type="entry name" value="PROTEIN SMF"/>
    <property type="match status" value="1"/>
</dbReference>
<sequence>METEKEKIFYNALNIVLDSNYAKLSSLREKFPSWEKAFFSLPEEKKKEIEPEKEWEEAKKEKIEMIFKEDALYPNFLLEIPFTPLAIYYKGKLPENCEEFGDKKNNKNTAIVGTRKATYEGKKAAKEFARELAKRGVSIISGLALGIDEAAHSGALEAGGKTFAVLANGLSSVYPRQNYNLTKGIIEKGGALISEYPPKAPPLSYRFLERNRIISGLSSAILIIEAPERSGALATARFALEQNRDIYVVPGPITHINFKGSHKLLREGARIVSSLEELLEDLGLAEETFSVENKVIAQIKNETQKKILEIIKEKTAAVSIDEIINAVKLTAQEVNQELAFLEAEGIIAEEGGKYRIS</sequence>
<dbReference type="Proteomes" id="UP000178599">
    <property type="component" value="Unassembled WGS sequence"/>
</dbReference>
<comment type="similarity">
    <text evidence="1">Belongs to the DprA/Smf family.</text>
</comment>
<protein>
    <submittedName>
        <fullName evidence="3">DNA protecting protein DprA</fullName>
    </submittedName>
</protein>
<gene>
    <name evidence="3" type="ORF">A2390_03145</name>
</gene>
<name>A0A1G2CPV4_9BACT</name>
<dbReference type="SUPFAM" id="SSF102405">
    <property type="entry name" value="MCP/YpsA-like"/>
    <property type="match status" value="1"/>
</dbReference>
<organism evidence="3 4">
    <name type="scientific">Candidatus Liptonbacteria bacterium RIFOXYB1_FULL_36_10</name>
    <dbReference type="NCBI Taxonomy" id="1798654"/>
    <lineage>
        <taxon>Bacteria</taxon>
        <taxon>Candidatus Liptoniibacteriota</taxon>
    </lineage>
</organism>
<dbReference type="Gene3D" id="3.40.50.450">
    <property type="match status" value="1"/>
</dbReference>
<comment type="caution">
    <text evidence="3">The sequence shown here is derived from an EMBL/GenBank/DDBJ whole genome shotgun (WGS) entry which is preliminary data.</text>
</comment>
<proteinExistence type="inferred from homology"/>
<dbReference type="EMBL" id="MHLE01000004">
    <property type="protein sequence ID" value="OGZ03379.1"/>
    <property type="molecule type" value="Genomic_DNA"/>
</dbReference>
<evidence type="ECO:0000256" key="1">
    <source>
        <dbReference type="ARBA" id="ARBA00006525"/>
    </source>
</evidence>
<feature type="domain" description="Smf/DprA SLOG" evidence="2">
    <location>
        <begin position="65"/>
        <end position="282"/>
    </location>
</feature>
<dbReference type="InterPro" id="IPR036388">
    <property type="entry name" value="WH-like_DNA-bd_sf"/>
</dbReference>
<dbReference type="NCBIfam" id="TIGR00732">
    <property type="entry name" value="dprA"/>
    <property type="match status" value="1"/>
</dbReference>
<dbReference type="PANTHER" id="PTHR43022">
    <property type="entry name" value="PROTEIN SMF"/>
    <property type="match status" value="1"/>
</dbReference>
<dbReference type="SUPFAM" id="SSF46785">
    <property type="entry name" value="Winged helix' DNA-binding domain"/>
    <property type="match status" value="1"/>
</dbReference>
<dbReference type="GO" id="GO:0009294">
    <property type="term" value="P:DNA-mediated transformation"/>
    <property type="evidence" value="ECO:0007669"/>
    <property type="project" value="InterPro"/>
</dbReference>
<evidence type="ECO:0000313" key="3">
    <source>
        <dbReference type="EMBL" id="OGZ03379.1"/>
    </source>
</evidence>
<dbReference type="InterPro" id="IPR003488">
    <property type="entry name" value="DprA"/>
</dbReference>
<dbReference type="Gene3D" id="1.10.10.10">
    <property type="entry name" value="Winged helix-like DNA-binding domain superfamily/Winged helix DNA-binding domain"/>
    <property type="match status" value="1"/>
</dbReference>
<dbReference type="Pfam" id="PF02481">
    <property type="entry name" value="DNA_processg_A"/>
    <property type="match status" value="1"/>
</dbReference>
<accession>A0A1G2CPV4</accession>
<evidence type="ECO:0000259" key="2">
    <source>
        <dbReference type="Pfam" id="PF02481"/>
    </source>
</evidence>
<evidence type="ECO:0000313" key="4">
    <source>
        <dbReference type="Proteomes" id="UP000178599"/>
    </source>
</evidence>
<dbReference type="AlphaFoldDB" id="A0A1G2CPV4"/>